<keyword evidence="5" id="KW-1185">Reference proteome</keyword>
<feature type="compositionally biased region" description="Basic and acidic residues" evidence="2">
    <location>
        <begin position="314"/>
        <end position="324"/>
    </location>
</feature>
<feature type="region of interest" description="Disordered" evidence="2">
    <location>
        <begin position="314"/>
        <end position="340"/>
    </location>
</feature>
<protein>
    <recommendedName>
        <fullName evidence="3">Fe2OG dioxygenase domain-containing protein</fullName>
    </recommendedName>
</protein>
<dbReference type="InterPro" id="IPR027450">
    <property type="entry name" value="AlkB-like"/>
</dbReference>
<dbReference type="InParanoid" id="A0A0L0HKL4"/>
<feature type="binding site" evidence="1">
    <location>
        <position position="269"/>
    </location>
    <ligand>
        <name>2-oxoglutarate</name>
        <dbReference type="ChEBI" id="CHEBI:16810"/>
    </ligand>
</feature>
<feature type="binding site" evidence="1">
    <location>
        <position position="271"/>
    </location>
    <ligand>
        <name>2-oxoglutarate</name>
        <dbReference type="ChEBI" id="CHEBI:16810"/>
    </ligand>
</feature>
<dbReference type="GeneID" id="27686945"/>
<dbReference type="STRING" id="645134.A0A0L0HKL4"/>
<dbReference type="Pfam" id="PF13532">
    <property type="entry name" value="2OG-FeII_Oxy_2"/>
    <property type="match status" value="1"/>
</dbReference>
<dbReference type="GO" id="GO:0006307">
    <property type="term" value="P:DNA alkylation repair"/>
    <property type="evidence" value="ECO:0007669"/>
    <property type="project" value="TreeGrafter"/>
</dbReference>
<evidence type="ECO:0000256" key="2">
    <source>
        <dbReference type="SAM" id="MobiDB-lite"/>
    </source>
</evidence>
<dbReference type="PROSITE" id="PS51471">
    <property type="entry name" value="FE2OG_OXY"/>
    <property type="match status" value="1"/>
</dbReference>
<dbReference type="InterPro" id="IPR037151">
    <property type="entry name" value="AlkB-like_sf"/>
</dbReference>
<evidence type="ECO:0000259" key="3">
    <source>
        <dbReference type="PROSITE" id="PS51471"/>
    </source>
</evidence>
<dbReference type="PANTHER" id="PTHR31573">
    <property type="entry name" value="ALPHA-KETOGLUTARATE-DEPENDENT DIOXYGENASE ALKB HOMOLOG 2"/>
    <property type="match status" value="1"/>
</dbReference>
<dbReference type="EMBL" id="KQ257454">
    <property type="protein sequence ID" value="KND01632.1"/>
    <property type="molecule type" value="Genomic_DNA"/>
</dbReference>
<dbReference type="GO" id="GO:0035516">
    <property type="term" value="F:broad specificity oxidative DNA demethylase activity"/>
    <property type="evidence" value="ECO:0007669"/>
    <property type="project" value="TreeGrafter"/>
</dbReference>
<feature type="compositionally biased region" description="Pro residues" evidence="2">
    <location>
        <begin position="331"/>
        <end position="340"/>
    </location>
</feature>
<dbReference type="PANTHER" id="PTHR31573:SF4">
    <property type="entry name" value="FE2OG DIOXYGENASE DOMAIN-CONTAINING PROTEIN"/>
    <property type="match status" value="1"/>
</dbReference>
<dbReference type="GO" id="GO:0051747">
    <property type="term" value="F:cytosine C-5 DNA demethylase activity"/>
    <property type="evidence" value="ECO:0007669"/>
    <property type="project" value="TreeGrafter"/>
</dbReference>
<reference evidence="4 5" key="1">
    <citation type="submission" date="2009-08" db="EMBL/GenBank/DDBJ databases">
        <title>The Genome Sequence of Spizellomyces punctatus strain DAOM BR117.</title>
        <authorList>
            <consortium name="The Broad Institute Genome Sequencing Platform"/>
            <person name="Russ C."/>
            <person name="Cuomo C."/>
            <person name="Shea T."/>
            <person name="Young S.K."/>
            <person name="Zeng Q."/>
            <person name="Koehrsen M."/>
            <person name="Haas B."/>
            <person name="Borodovsky M."/>
            <person name="Guigo R."/>
            <person name="Alvarado L."/>
            <person name="Berlin A."/>
            <person name="Bochicchio J."/>
            <person name="Borenstein D."/>
            <person name="Chapman S."/>
            <person name="Chen Z."/>
            <person name="Engels R."/>
            <person name="Freedman E."/>
            <person name="Gellesch M."/>
            <person name="Goldberg J."/>
            <person name="Griggs A."/>
            <person name="Gujja S."/>
            <person name="Heiman D."/>
            <person name="Hepburn T."/>
            <person name="Howarth C."/>
            <person name="Jen D."/>
            <person name="Larson L."/>
            <person name="Lewis B."/>
            <person name="Mehta T."/>
            <person name="Park D."/>
            <person name="Pearson M."/>
            <person name="Roberts A."/>
            <person name="Saif S."/>
            <person name="Shenoy N."/>
            <person name="Sisk P."/>
            <person name="Stolte C."/>
            <person name="Sykes S."/>
            <person name="Thomson T."/>
            <person name="Walk T."/>
            <person name="White J."/>
            <person name="Yandava C."/>
            <person name="Burger G."/>
            <person name="Gray M.W."/>
            <person name="Holland P.W.H."/>
            <person name="King N."/>
            <person name="Lang F.B.F."/>
            <person name="Roger A.J."/>
            <person name="Ruiz-Trillo I."/>
            <person name="Lander E."/>
            <person name="Nusbaum C."/>
        </authorList>
    </citation>
    <scope>NUCLEOTIDE SEQUENCE [LARGE SCALE GENOMIC DNA]</scope>
    <source>
        <strain evidence="4 5">DAOM BR117</strain>
    </source>
</reference>
<evidence type="ECO:0000313" key="5">
    <source>
        <dbReference type="Proteomes" id="UP000053201"/>
    </source>
</evidence>
<organism evidence="4 5">
    <name type="scientific">Spizellomyces punctatus (strain DAOM BR117)</name>
    <dbReference type="NCBI Taxonomy" id="645134"/>
    <lineage>
        <taxon>Eukaryota</taxon>
        <taxon>Fungi</taxon>
        <taxon>Fungi incertae sedis</taxon>
        <taxon>Chytridiomycota</taxon>
        <taxon>Chytridiomycota incertae sedis</taxon>
        <taxon>Chytridiomycetes</taxon>
        <taxon>Spizellomycetales</taxon>
        <taxon>Spizellomycetaceae</taxon>
        <taxon>Spizellomyces</taxon>
    </lineage>
</organism>
<sequence length="340" mass="39012">MWCDRCGRISRRVWVYKWVCEGCQHTIEIPIPIYTRTTIRHLPPSRTEQYGCRSFKPSSNIRGYLERIPNHVPRFGGWERMVYVFPEGGHVHHFLAGNREDVDGVYEGLQRGRLPFRRMGVKSRLNGLLTSNFVLNSGEAYAQASNLPARSMTENTRIELEAIQWLQDAVYEFGTVYNQSHKNLSLDGDEKEMHWHDDGEHTVHGPVSSLSLGSDALMLFRTKPTPTQKPKTVLSLAVRHGDVVLMVGKAVQRYYEHCVRVRGHRVSVTGRMVLNEGMRVEEGVWRVLEGVERGVGCARRRKGRLVFGKEVEEEKEVEVEKKGEEEEWDYPPAPPSSDIE</sequence>
<dbReference type="VEuPathDB" id="FungiDB:SPPG_03428"/>
<feature type="binding site" evidence="1">
    <location>
        <position position="196"/>
    </location>
    <ligand>
        <name>2-oxoglutarate</name>
        <dbReference type="ChEBI" id="CHEBI:16810"/>
    </ligand>
</feature>
<proteinExistence type="predicted"/>
<dbReference type="Proteomes" id="UP000053201">
    <property type="component" value="Unassembled WGS sequence"/>
</dbReference>
<name>A0A0L0HKL4_SPIPD</name>
<accession>A0A0L0HKL4</accession>
<dbReference type="InterPro" id="IPR005123">
    <property type="entry name" value="Oxoglu/Fe-dep_dioxygenase_dom"/>
</dbReference>
<dbReference type="GO" id="GO:0008198">
    <property type="term" value="F:ferrous iron binding"/>
    <property type="evidence" value="ECO:0007669"/>
    <property type="project" value="TreeGrafter"/>
</dbReference>
<evidence type="ECO:0000256" key="1">
    <source>
        <dbReference type="PIRSR" id="PIRSR632852-1"/>
    </source>
</evidence>
<gene>
    <name evidence="4" type="ORF">SPPG_03428</name>
</gene>
<dbReference type="AlphaFoldDB" id="A0A0L0HKL4"/>
<feature type="domain" description="Fe2OG dioxygenase" evidence="3">
    <location>
        <begin position="176"/>
        <end position="274"/>
    </location>
</feature>
<dbReference type="SUPFAM" id="SSF51197">
    <property type="entry name" value="Clavaminate synthase-like"/>
    <property type="match status" value="1"/>
</dbReference>
<dbReference type="InterPro" id="IPR032852">
    <property type="entry name" value="ALKBH2"/>
</dbReference>
<feature type="binding site" evidence="1">
    <location>
        <position position="265"/>
    </location>
    <ligand>
        <name>2-oxoglutarate</name>
        <dbReference type="ChEBI" id="CHEBI:16810"/>
    </ligand>
</feature>
<feature type="binding site" evidence="1">
    <location>
        <position position="257"/>
    </location>
    <ligand>
        <name>2-oxoglutarate</name>
        <dbReference type="ChEBI" id="CHEBI:16810"/>
    </ligand>
</feature>
<dbReference type="RefSeq" id="XP_016609671.1">
    <property type="nucleotide sequence ID" value="XM_016751694.1"/>
</dbReference>
<evidence type="ECO:0000313" key="4">
    <source>
        <dbReference type="EMBL" id="KND01632.1"/>
    </source>
</evidence>
<dbReference type="OrthoDB" id="2163491at2759"/>
<dbReference type="Gene3D" id="2.60.120.590">
    <property type="entry name" value="Alpha-ketoglutarate-dependent dioxygenase AlkB-like"/>
    <property type="match status" value="1"/>
</dbReference>